<comment type="subunit">
    <text evidence="3">Homodimer.</text>
</comment>
<dbReference type="NCBIfam" id="TIGR03150">
    <property type="entry name" value="fabF"/>
    <property type="match status" value="1"/>
</dbReference>
<evidence type="ECO:0000256" key="13">
    <source>
        <dbReference type="PIRNR" id="PIRNR000447"/>
    </source>
</evidence>
<evidence type="ECO:0000256" key="9">
    <source>
        <dbReference type="ARBA" id="ARBA00022946"/>
    </source>
</evidence>
<evidence type="ECO:0000256" key="10">
    <source>
        <dbReference type="ARBA" id="ARBA00023098"/>
    </source>
</evidence>
<reference evidence="17" key="1">
    <citation type="submission" date="2015-05" db="EMBL/GenBank/DDBJ databases">
        <authorList>
            <person name="Rattei Thomas"/>
        </authorList>
    </citation>
    <scope>NUCLEOTIDE SEQUENCE</scope>
    <source>
        <strain evidence="17">DC9</strain>
    </source>
</reference>
<name>A0A0F7WS64_CHLPN</name>
<evidence type="ECO:0000256" key="3">
    <source>
        <dbReference type="ARBA" id="ARBA00011738"/>
    </source>
</evidence>
<evidence type="ECO:0000256" key="14">
    <source>
        <dbReference type="PIRSR" id="PIRSR000447-1"/>
    </source>
</evidence>
<keyword evidence="7 13" id="KW-0808">Transferase</keyword>
<dbReference type="PIRSF" id="PIRSF000447">
    <property type="entry name" value="KAS_II"/>
    <property type="match status" value="1"/>
</dbReference>
<dbReference type="Pfam" id="PF00109">
    <property type="entry name" value="ketoacyl-synt"/>
    <property type="match status" value="1"/>
</dbReference>
<dbReference type="Gene3D" id="3.40.47.10">
    <property type="match status" value="1"/>
</dbReference>
<evidence type="ECO:0000256" key="1">
    <source>
        <dbReference type="ARBA" id="ARBA00005194"/>
    </source>
</evidence>
<evidence type="ECO:0000313" key="17">
    <source>
        <dbReference type="EMBL" id="CRI43050.1"/>
    </source>
</evidence>
<dbReference type="FunFam" id="3.40.47.10:FF:000027">
    <property type="entry name" value="3-oxoacyl-[acyl-carrier-protein] synthase 2"/>
    <property type="match status" value="1"/>
</dbReference>
<dbReference type="SMART" id="SM00825">
    <property type="entry name" value="PKS_KS"/>
    <property type="match status" value="1"/>
</dbReference>
<feature type="domain" description="Ketosynthase family 3 (KS3)" evidence="16">
    <location>
        <begin position="3"/>
        <end position="413"/>
    </location>
</feature>
<feature type="active site" description="For beta-ketoacyl synthase activity" evidence="14">
    <location>
        <position position="165"/>
    </location>
</feature>
<dbReference type="PANTHER" id="PTHR11712:SF336">
    <property type="entry name" value="3-OXOACYL-[ACYL-CARRIER-PROTEIN] SYNTHASE, MITOCHONDRIAL"/>
    <property type="match status" value="1"/>
</dbReference>
<dbReference type="InterPro" id="IPR018201">
    <property type="entry name" value="Ketoacyl_synth_AS"/>
</dbReference>
<comment type="similarity">
    <text evidence="2 13 15">Belongs to the thiolase-like superfamily. Beta-ketoacyl-ACP synthases family.</text>
</comment>
<organism evidence="17">
    <name type="scientific">Chlamydia pneumoniae</name>
    <name type="common">Chlamydophila pneumoniae</name>
    <dbReference type="NCBI Taxonomy" id="83558"/>
    <lineage>
        <taxon>Bacteria</taxon>
        <taxon>Pseudomonadati</taxon>
        <taxon>Chlamydiota</taxon>
        <taxon>Chlamydiia</taxon>
        <taxon>Chlamydiales</taxon>
        <taxon>Chlamydiaceae</taxon>
        <taxon>Chlamydia/Chlamydophila group</taxon>
        <taxon>Chlamydia</taxon>
    </lineage>
</organism>
<protein>
    <recommendedName>
        <fullName evidence="5 13">3-oxoacyl-[acyl-carrier-protein] synthase 2</fullName>
        <ecNumber evidence="4 13">2.3.1.179</ecNumber>
    </recommendedName>
</protein>
<dbReference type="PANTHER" id="PTHR11712">
    <property type="entry name" value="POLYKETIDE SYNTHASE-RELATED"/>
    <property type="match status" value="1"/>
</dbReference>
<dbReference type="UniPathway" id="UPA00094"/>
<gene>
    <name evidence="17" type="primary">KAS12</name>
    <name evidence="17" type="ORF">BN1224_DC9_CC_00510</name>
</gene>
<comment type="pathway">
    <text evidence="1 13">Lipid metabolism; fatty acid biosynthesis.</text>
</comment>
<keyword evidence="12 13" id="KW-0012">Acyltransferase</keyword>
<dbReference type="SUPFAM" id="SSF53901">
    <property type="entry name" value="Thiolase-like"/>
    <property type="match status" value="2"/>
</dbReference>
<evidence type="ECO:0000256" key="11">
    <source>
        <dbReference type="ARBA" id="ARBA00023160"/>
    </source>
</evidence>
<dbReference type="InterPro" id="IPR020841">
    <property type="entry name" value="PKS_Beta-ketoAc_synthase_dom"/>
</dbReference>
<dbReference type="NCBIfam" id="NF005589">
    <property type="entry name" value="PRK07314.1"/>
    <property type="match status" value="1"/>
</dbReference>
<dbReference type="InterPro" id="IPR016039">
    <property type="entry name" value="Thiolase-like"/>
</dbReference>
<evidence type="ECO:0000256" key="6">
    <source>
        <dbReference type="ARBA" id="ARBA00022516"/>
    </source>
</evidence>
<dbReference type="PROSITE" id="PS52004">
    <property type="entry name" value="KS3_2"/>
    <property type="match status" value="1"/>
</dbReference>
<dbReference type="InterPro" id="IPR017568">
    <property type="entry name" value="3-oxoacyl-ACP_synth-2"/>
</dbReference>
<keyword evidence="8" id="KW-0276">Fatty acid metabolism</keyword>
<dbReference type="Pfam" id="PF02801">
    <property type="entry name" value="Ketoacyl-synt_C"/>
    <property type="match status" value="1"/>
</dbReference>
<dbReference type="EC" id="2.3.1.179" evidence="4 13"/>
<comment type="function">
    <text evidence="13">Involved in the type II fatty acid elongation cycle. Catalyzes the elongation of a wide range of acyl-ACP by the addition of two carbons from malonyl-ACP to an acyl acceptor. Can efficiently catalyze the conversion of palmitoleoyl-ACP (cis-hexadec-9-enoyl-ACP) to cis-vaccenoyl-ACP (cis-octadec-11-enoyl-ACP), an essential step in the thermal regulation of fatty acid composition.</text>
</comment>
<evidence type="ECO:0000256" key="4">
    <source>
        <dbReference type="ARBA" id="ARBA00012356"/>
    </source>
</evidence>
<comment type="catalytic activity">
    <reaction evidence="13">
        <text>a fatty acyl-[ACP] + malonyl-[ACP] + H(+) = a 3-oxoacyl-[ACP] + holo-[ACP] + CO2</text>
        <dbReference type="Rhea" id="RHEA:22836"/>
        <dbReference type="Rhea" id="RHEA-COMP:9623"/>
        <dbReference type="Rhea" id="RHEA-COMP:9685"/>
        <dbReference type="Rhea" id="RHEA-COMP:9916"/>
        <dbReference type="Rhea" id="RHEA-COMP:14125"/>
        <dbReference type="ChEBI" id="CHEBI:15378"/>
        <dbReference type="ChEBI" id="CHEBI:16526"/>
        <dbReference type="ChEBI" id="CHEBI:64479"/>
        <dbReference type="ChEBI" id="CHEBI:78449"/>
        <dbReference type="ChEBI" id="CHEBI:78776"/>
        <dbReference type="ChEBI" id="CHEBI:138651"/>
    </reaction>
</comment>
<dbReference type="InterPro" id="IPR014031">
    <property type="entry name" value="Ketoacyl_synth_C"/>
</dbReference>
<dbReference type="InterPro" id="IPR000794">
    <property type="entry name" value="Beta-ketoacyl_synthase"/>
</dbReference>
<dbReference type="PROSITE" id="PS00606">
    <property type="entry name" value="KS3_1"/>
    <property type="match status" value="1"/>
</dbReference>
<keyword evidence="9" id="KW-0809">Transit peptide</keyword>
<evidence type="ECO:0000256" key="15">
    <source>
        <dbReference type="RuleBase" id="RU003694"/>
    </source>
</evidence>
<keyword evidence="11 13" id="KW-0275">Fatty acid biosynthesis</keyword>
<proteinExistence type="inferred from homology"/>
<evidence type="ECO:0000256" key="2">
    <source>
        <dbReference type="ARBA" id="ARBA00008467"/>
    </source>
</evidence>
<keyword evidence="10" id="KW-0443">Lipid metabolism</keyword>
<dbReference type="GO" id="GO:0006633">
    <property type="term" value="P:fatty acid biosynthetic process"/>
    <property type="evidence" value="ECO:0007669"/>
    <property type="project" value="UniProtKB-UniRule"/>
</dbReference>
<keyword evidence="6 13" id="KW-0444">Lipid biosynthesis</keyword>
<evidence type="ECO:0000256" key="12">
    <source>
        <dbReference type="ARBA" id="ARBA00023315"/>
    </source>
</evidence>
<comment type="catalytic activity">
    <reaction evidence="13">
        <text>(9Z)-hexadecenoyl-[ACP] + malonyl-[ACP] + H(+) = 3-oxo-(11Z)-octadecenoyl-[ACP] + holo-[ACP] + CO2</text>
        <dbReference type="Rhea" id="RHEA:55040"/>
        <dbReference type="Rhea" id="RHEA-COMP:9623"/>
        <dbReference type="Rhea" id="RHEA-COMP:9685"/>
        <dbReference type="Rhea" id="RHEA-COMP:10800"/>
        <dbReference type="Rhea" id="RHEA-COMP:14074"/>
        <dbReference type="ChEBI" id="CHEBI:15378"/>
        <dbReference type="ChEBI" id="CHEBI:16526"/>
        <dbReference type="ChEBI" id="CHEBI:64479"/>
        <dbReference type="ChEBI" id="CHEBI:78449"/>
        <dbReference type="ChEBI" id="CHEBI:83989"/>
        <dbReference type="ChEBI" id="CHEBI:138538"/>
        <dbReference type="EC" id="2.3.1.179"/>
    </reaction>
</comment>
<evidence type="ECO:0000256" key="7">
    <source>
        <dbReference type="ARBA" id="ARBA00022679"/>
    </source>
</evidence>
<sequence length="416" mass="44709">MSKKRVVVTGFGVVSCLGNEVDTFYDNLLAGVSGVRPITSFPCEDYATRFAGWIPEFNPEPYVDKKQARRVDPFITYAMVAAKKAIAMSRWDKDHLPSDPVRCGVIVGSGMGGLSTLDQGMERLLVIHKKLSPFFIPYIITNMAPALIAMDFGLMGPNYSISTACATGNYCIDAAYQHLVSGRADMIICGGTEAAVNRIGLEGFIANRALSERNDAPDQASRPWDRDRDGFVLGEGAGILVLETLESALRRDAPIFAEMLGSYVTCDAFHITAPRDDGEGITACVLGALNSAGIPKERVNYVNAHGTSTPLGDLSEVLAVKKAFGSHVRNLRMNSTKSLIGHCLGAAGGVEAIVAIQAILTGKLHPTINLDNPIAEIEDFDVVANKAQDWDIDVAMSNSFGFGGHNSTILFSRYVP</sequence>
<dbReference type="AlphaFoldDB" id="A0A0F7WS64"/>
<evidence type="ECO:0000256" key="8">
    <source>
        <dbReference type="ARBA" id="ARBA00022832"/>
    </source>
</evidence>
<dbReference type="NCBIfam" id="NF004970">
    <property type="entry name" value="PRK06333.1"/>
    <property type="match status" value="1"/>
</dbReference>
<dbReference type="GO" id="GO:0004315">
    <property type="term" value="F:3-oxoacyl-[acyl-carrier-protein] synthase activity"/>
    <property type="evidence" value="ECO:0007669"/>
    <property type="project" value="UniProtKB-UniRule"/>
</dbReference>
<dbReference type="InterPro" id="IPR014030">
    <property type="entry name" value="Ketoacyl_synth_N"/>
</dbReference>
<dbReference type="EMBL" id="LN847058">
    <property type="protein sequence ID" value="CRI43050.1"/>
    <property type="molecule type" value="Genomic_DNA"/>
</dbReference>
<dbReference type="PROSITE" id="PS51257">
    <property type="entry name" value="PROKAR_LIPOPROTEIN"/>
    <property type="match status" value="1"/>
</dbReference>
<dbReference type="CDD" id="cd00834">
    <property type="entry name" value="KAS_I_II"/>
    <property type="match status" value="1"/>
</dbReference>
<evidence type="ECO:0000259" key="16">
    <source>
        <dbReference type="PROSITE" id="PS52004"/>
    </source>
</evidence>
<accession>A0A0F7WS64</accession>
<evidence type="ECO:0000256" key="5">
    <source>
        <dbReference type="ARBA" id="ARBA00014657"/>
    </source>
</evidence>